<evidence type="ECO:0000256" key="2">
    <source>
        <dbReference type="ARBA" id="ARBA00022630"/>
    </source>
</evidence>
<protein>
    <submittedName>
        <fullName evidence="5">FAD-dependent monooxygenase</fullName>
    </submittedName>
</protein>
<evidence type="ECO:0000313" key="6">
    <source>
        <dbReference type="Proteomes" id="UP001165586"/>
    </source>
</evidence>
<dbReference type="InterPro" id="IPR036188">
    <property type="entry name" value="FAD/NAD-bd_sf"/>
</dbReference>
<keyword evidence="6" id="KW-1185">Reference proteome</keyword>
<dbReference type="InterPro" id="IPR005493">
    <property type="entry name" value="RraA/RraA-like"/>
</dbReference>
<dbReference type="Gene3D" id="3.50.30.40">
    <property type="entry name" value="Ribonuclease E inhibitor RraA/RraA-like"/>
    <property type="match status" value="1"/>
</dbReference>
<dbReference type="Proteomes" id="UP001165586">
    <property type="component" value="Unassembled WGS sequence"/>
</dbReference>
<dbReference type="EMBL" id="JANLCJ010000004">
    <property type="protein sequence ID" value="MCS5734523.1"/>
    <property type="molecule type" value="Genomic_DNA"/>
</dbReference>
<sequence length="866" mass="92441">MTESSSARAALLPPLADDEWPDEVPVLIVGGGPVGLSSAVLLAQRGIEVLLIERRNFETRFPRAHLLNVRTMEIFEEMGVADDIYAQAPDDEGWRKVVWYTTVDGPTPEHGLKLGEVPAWGGGADAARYAQASPQSFANLPQIRLDPLIWAHADAVAPGRIRAHQELVGLEQLPEGGIVASIHDRQADVTRTIRARYVVAADGGRVSADLLGVDREGPKAIRDIISCYVSTDLSMWHEPAALLAHFIQPWAGGHSAGTLQALGPVQYGRKSREWLVAKARRAGEEQTEDPDILISRTRDLLGVPDDHPITLHAVSHWQYEGVVADRFRVGSAFLAGDAAHRHPPTGGLGLNGGVQDAHNLAWKLAAVLKGNAPESLLDSYERERRPIAAYYTAHSLENAGRHAPVGAALGLSTDKTEQQNWAEIEVFTSDTPEGAARRAAVTEAVAENANDYSQLNVEAGFQYAAGAFVPEGSTVPTEDPSPIDYRPSTLPGRHLPHVWLTHSESGTAETPVSTLDLVSTTSFTLFTDAAGAEGWRAAAAAQAWPVRLIVVSDDDREWAEVRDVGAGGAILVRPDRKVAWRSATRPADPAEALTGALQAILGGGFALDDDPAEPFLERIRNAAGLLVRRPRTGERGEEDVSEDVEQTDEAIRRLGRLDACAVSDALDTLELPGATTGIRALWAAPERVVGRARTVTAGRRQSDGPADHIAASAIDAAGVGDVLVIANGGRLDVSCFGGLLTLAASTRGLAGVVIDGACRDIAESEELEFPVFGRAVVPVSARGRVVQIAMGEPVFFADVTVTQGDYVIADSNGVVFVPASRIDDVLELAERIVEREAGMAEAVRAGQPVAEVMHDSRFPTVQAVAR</sequence>
<evidence type="ECO:0000313" key="5">
    <source>
        <dbReference type="EMBL" id="MCS5734523.1"/>
    </source>
</evidence>
<dbReference type="SUPFAM" id="SSF51905">
    <property type="entry name" value="FAD/NAD(P)-binding domain"/>
    <property type="match status" value="1"/>
</dbReference>
<dbReference type="PANTHER" id="PTHR43004">
    <property type="entry name" value="TRK SYSTEM POTASSIUM UPTAKE PROTEIN"/>
    <property type="match status" value="1"/>
</dbReference>
<dbReference type="InterPro" id="IPR036704">
    <property type="entry name" value="RraA/RraA-like_sf"/>
</dbReference>
<comment type="cofactor">
    <cofactor evidence="1">
        <name>FAD</name>
        <dbReference type="ChEBI" id="CHEBI:57692"/>
    </cofactor>
</comment>
<accession>A0ABT2H3L1</accession>
<reference evidence="5" key="1">
    <citation type="submission" date="2022-08" db="EMBL/GenBank/DDBJ databases">
        <authorList>
            <person name="Deng Y."/>
            <person name="Han X.-F."/>
            <person name="Zhang Y.-Q."/>
        </authorList>
    </citation>
    <scope>NUCLEOTIDE SEQUENCE</scope>
    <source>
        <strain evidence="5">CPCC 203386</strain>
    </source>
</reference>
<dbReference type="InterPro" id="IPR050641">
    <property type="entry name" value="RIFMO-like"/>
</dbReference>
<dbReference type="PRINTS" id="PR00420">
    <property type="entry name" value="RNGMNOXGNASE"/>
</dbReference>
<organism evidence="5 6">
    <name type="scientific">Herbiconiux daphne</name>
    <dbReference type="NCBI Taxonomy" id="2970914"/>
    <lineage>
        <taxon>Bacteria</taxon>
        <taxon>Bacillati</taxon>
        <taxon>Actinomycetota</taxon>
        <taxon>Actinomycetes</taxon>
        <taxon>Micrococcales</taxon>
        <taxon>Microbacteriaceae</taxon>
        <taxon>Herbiconiux</taxon>
    </lineage>
</organism>
<dbReference type="CDD" id="cd16841">
    <property type="entry name" value="RraA_family"/>
    <property type="match status" value="1"/>
</dbReference>
<dbReference type="Pfam" id="PF01494">
    <property type="entry name" value="FAD_binding_3"/>
    <property type="match status" value="1"/>
</dbReference>
<keyword evidence="2" id="KW-0285">Flavoprotein</keyword>
<dbReference type="Gene3D" id="3.50.50.60">
    <property type="entry name" value="FAD/NAD(P)-binding domain"/>
    <property type="match status" value="1"/>
</dbReference>
<name>A0ABT2H3L1_9MICO</name>
<dbReference type="GO" id="GO:0004497">
    <property type="term" value="F:monooxygenase activity"/>
    <property type="evidence" value="ECO:0007669"/>
    <property type="project" value="UniProtKB-KW"/>
</dbReference>
<comment type="caution">
    <text evidence="5">The sequence shown here is derived from an EMBL/GenBank/DDBJ whole genome shotgun (WGS) entry which is preliminary data.</text>
</comment>
<dbReference type="PANTHER" id="PTHR43004:SF19">
    <property type="entry name" value="BINDING MONOOXYGENASE, PUTATIVE (JCVI)-RELATED"/>
    <property type="match status" value="1"/>
</dbReference>
<dbReference type="Pfam" id="PF21274">
    <property type="entry name" value="Rng_hyd_C"/>
    <property type="match status" value="1"/>
</dbReference>
<gene>
    <name evidence="5" type="ORF">N1032_12310</name>
</gene>
<dbReference type="Gene3D" id="3.40.30.120">
    <property type="match status" value="1"/>
</dbReference>
<evidence type="ECO:0000256" key="3">
    <source>
        <dbReference type="ARBA" id="ARBA00022827"/>
    </source>
</evidence>
<keyword evidence="3" id="KW-0274">FAD</keyword>
<feature type="domain" description="FAD-binding" evidence="4">
    <location>
        <begin position="23"/>
        <end position="391"/>
    </location>
</feature>
<dbReference type="Pfam" id="PF03737">
    <property type="entry name" value="RraA-like"/>
    <property type="match status" value="1"/>
</dbReference>
<proteinExistence type="predicted"/>
<keyword evidence="5" id="KW-0560">Oxidoreductase</keyword>
<evidence type="ECO:0000256" key="1">
    <source>
        <dbReference type="ARBA" id="ARBA00001974"/>
    </source>
</evidence>
<dbReference type="InterPro" id="IPR002938">
    <property type="entry name" value="FAD-bd"/>
</dbReference>
<dbReference type="Gene3D" id="3.30.9.10">
    <property type="entry name" value="D-Amino Acid Oxidase, subunit A, domain 2"/>
    <property type="match status" value="1"/>
</dbReference>
<dbReference type="SUPFAM" id="SSF89562">
    <property type="entry name" value="RraA-like"/>
    <property type="match status" value="1"/>
</dbReference>
<evidence type="ECO:0000259" key="4">
    <source>
        <dbReference type="Pfam" id="PF01494"/>
    </source>
</evidence>
<keyword evidence="5" id="KW-0503">Monooxygenase</keyword>